<comment type="caution">
    <text evidence="2">The sequence shown here is derived from an EMBL/GenBank/DDBJ whole genome shotgun (WGS) entry which is preliminary data.</text>
</comment>
<proteinExistence type="predicted"/>
<feature type="region of interest" description="Disordered" evidence="1">
    <location>
        <begin position="43"/>
        <end position="73"/>
    </location>
</feature>
<evidence type="ECO:0000313" key="2">
    <source>
        <dbReference type="EMBL" id="GBL99442.1"/>
    </source>
</evidence>
<keyword evidence="3" id="KW-1185">Reference proteome</keyword>
<sequence>MDLVQRWNCPKQTGYWPSDCNSGIFLEENVRVTSFTTRHLLFEKEESQREPGRRDGVDKNARQRGKRTLSSDREEIKNQRYFRFNILGVIEPLQEDSSLNSSELDSEDFPTLIEITEPGISKSVIKNILLLPKLVVVLDR</sequence>
<reference evidence="2 3" key="1">
    <citation type="journal article" date="2019" name="Sci. Rep.">
        <title>Orb-weaving spider Araneus ventricosus genome elucidates the spidroin gene catalogue.</title>
        <authorList>
            <person name="Kono N."/>
            <person name="Nakamura H."/>
            <person name="Ohtoshi R."/>
            <person name="Moran D.A.P."/>
            <person name="Shinohara A."/>
            <person name="Yoshida Y."/>
            <person name="Fujiwara M."/>
            <person name="Mori M."/>
            <person name="Tomita M."/>
            <person name="Arakawa K."/>
        </authorList>
    </citation>
    <scope>NUCLEOTIDE SEQUENCE [LARGE SCALE GENOMIC DNA]</scope>
</reference>
<organism evidence="2 3">
    <name type="scientific">Araneus ventricosus</name>
    <name type="common">Orbweaver spider</name>
    <name type="synonym">Epeira ventricosa</name>
    <dbReference type="NCBI Taxonomy" id="182803"/>
    <lineage>
        <taxon>Eukaryota</taxon>
        <taxon>Metazoa</taxon>
        <taxon>Ecdysozoa</taxon>
        <taxon>Arthropoda</taxon>
        <taxon>Chelicerata</taxon>
        <taxon>Arachnida</taxon>
        <taxon>Araneae</taxon>
        <taxon>Araneomorphae</taxon>
        <taxon>Entelegynae</taxon>
        <taxon>Araneoidea</taxon>
        <taxon>Araneidae</taxon>
        <taxon>Araneus</taxon>
    </lineage>
</organism>
<evidence type="ECO:0000313" key="3">
    <source>
        <dbReference type="Proteomes" id="UP000499080"/>
    </source>
</evidence>
<dbReference type="EMBL" id="BGPR01000149">
    <property type="protein sequence ID" value="GBL99442.1"/>
    <property type="molecule type" value="Genomic_DNA"/>
</dbReference>
<dbReference type="AlphaFoldDB" id="A0A4Y2C4X9"/>
<accession>A0A4Y2C4X9</accession>
<name>A0A4Y2C4X9_ARAVE</name>
<feature type="compositionally biased region" description="Basic and acidic residues" evidence="1">
    <location>
        <begin position="43"/>
        <end position="61"/>
    </location>
</feature>
<dbReference type="Proteomes" id="UP000499080">
    <property type="component" value="Unassembled WGS sequence"/>
</dbReference>
<evidence type="ECO:0000256" key="1">
    <source>
        <dbReference type="SAM" id="MobiDB-lite"/>
    </source>
</evidence>
<gene>
    <name evidence="2" type="ORF">AVEN_68745_1</name>
</gene>
<protein>
    <submittedName>
        <fullName evidence="2">Uncharacterized protein</fullName>
    </submittedName>
</protein>